<name>A0ACC2B8T2_DIPCM</name>
<dbReference type="EMBL" id="CM055108">
    <property type="protein sequence ID" value="KAJ7526154.1"/>
    <property type="molecule type" value="Genomic_DNA"/>
</dbReference>
<keyword evidence="2" id="KW-1185">Reference proteome</keyword>
<reference evidence="2" key="1">
    <citation type="journal article" date="2024" name="Proc. Natl. Acad. Sci. U.S.A.">
        <title>Extraordinary preservation of gene collinearity over three hundred million years revealed in homosporous lycophytes.</title>
        <authorList>
            <person name="Li C."/>
            <person name="Wickell D."/>
            <person name="Kuo L.Y."/>
            <person name="Chen X."/>
            <person name="Nie B."/>
            <person name="Liao X."/>
            <person name="Peng D."/>
            <person name="Ji J."/>
            <person name="Jenkins J."/>
            <person name="Williams M."/>
            <person name="Shu S."/>
            <person name="Plott C."/>
            <person name="Barry K."/>
            <person name="Rajasekar S."/>
            <person name="Grimwood J."/>
            <person name="Han X."/>
            <person name="Sun S."/>
            <person name="Hou Z."/>
            <person name="He W."/>
            <person name="Dai G."/>
            <person name="Sun C."/>
            <person name="Schmutz J."/>
            <person name="Leebens-Mack J.H."/>
            <person name="Li F.W."/>
            <person name="Wang L."/>
        </authorList>
    </citation>
    <scope>NUCLEOTIDE SEQUENCE [LARGE SCALE GENOMIC DNA]</scope>
    <source>
        <strain evidence="2">cv. PW_Plant_1</strain>
    </source>
</reference>
<accession>A0ACC2B8T2</accession>
<dbReference type="Proteomes" id="UP001162992">
    <property type="component" value="Chromosome 17"/>
</dbReference>
<sequence>MGWEYFLQLIVLAVIILRSGALAEPQLPLDPPGSQFTETVLDLNEGSGGDTAGCCVQSPSDFAPSPCSPSLTVSDHLVPTGPDPLHNK</sequence>
<comment type="caution">
    <text evidence="1">The sequence shown here is derived from an EMBL/GenBank/DDBJ whole genome shotgun (WGS) entry which is preliminary data.</text>
</comment>
<gene>
    <name evidence="1" type="ORF">O6H91_17G084400</name>
</gene>
<organism evidence="1 2">
    <name type="scientific">Diphasiastrum complanatum</name>
    <name type="common">Issler's clubmoss</name>
    <name type="synonym">Lycopodium complanatum</name>
    <dbReference type="NCBI Taxonomy" id="34168"/>
    <lineage>
        <taxon>Eukaryota</taxon>
        <taxon>Viridiplantae</taxon>
        <taxon>Streptophyta</taxon>
        <taxon>Embryophyta</taxon>
        <taxon>Tracheophyta</taxon>
        <taxon>Lycopodiopsida</taxon>
        <taxon>Lycopodiales</taxon>
        <taxon>Lycopodiaceae</taxon>
        <taxon>Lycopodioideae</taxon>
        <taxon>Diphasiastrum</taxon>
    </lineage>
</organism>
<evidence type="ECO:0000313" key="1">
    <source>
        <dbReference type="EMBL" id="KAJ7526154.1"/>
    </source>
</evidence>
<proteinExistence type="predicted"/>
<evidence type="ECO:0000313" key="2">
    <source>
        <dbReference type="Proteomes" id="UP001162992"/>
    </source>
</evidence>
<protein>
    <submittedName>
        <fullName evidence="1">Uncharacterized protein</fullName>
    </submittedName>
</protein>